<dbReference type="Pfam" id="PF04972">
    <property type="entry name" value="BON"/>
    <property type="match status" value="2"/>
</dbReference>
<dbReference type="OrthoDB" id="1097785at2"/>
<dbReference type="PROSITE" id="PS50914">
    <property type="entry name" value="BON"/>
    <property type="match status" value="1"/>
</dbReference>
<gene>
    <name evidence="3" type="ORF">SAMN05444266_107372</name>
</gene>
<dbReference type="AlphaFoldDB" id="A0A1M7HUR2"/>
<reference evidence="3 4" key="1">
    <citation type="submission" date="2016-11" db="EMBL/GenBank/DDBJ databases">
        <authorList>
            <person name="Jaros S."/>
            <person name="Januszkiewicz K."/>
            <person name="Wedrychowicz H."/>
        </authorList>
    </citation>
    <scope>NUCLEOTIDE SEQUENCE [LARGE SCALE GENOMIC DNA]</scope>
    <source>
        <strain evidence="3 4">DSM 27406</strain>
    </source>
</reference>
<feature type="signal peptide" evidence="1">
    <location>
        <begin position="1"/>
        <end position="20"/>
    </location>
</feature>
<keyword evidence="1" id="KW-0732">Signal</keyword>
<organism evidence="3 4">
    <name type="scientific">Chitinophaga jiangningensis</name>
    <dbReference type="NCBI Taxonomy" id="1419482"/>
    <lineage>
        <taxon>Bacteria</taxon>
        <taxon>Pseudomonadati</taxon>
        <taxon>Bacteroidota</taxon>
        <taxon>Chitinophagia</taxon>
        <taxon>Chitinophagales</taxon>
        <taxon>Chitinophagaceae</taxon>
        <taxon>Chitinophaga</taxon>
    </lineage>
</organism>
<proteinExistence type="predicted"/>
<dbReference type="PROSITE" id="PS51257">
    <property type="entry name" value="PROKAR_LIPOPROTEIN"/>
    <property type="match status" value="1"/>
</dbReference>
<evidence type="ECO:0000256" key="1">
    <source>
        <dbReference type="SAM" id="SignalP"/>
    </source>
</evidence>
<accession>A0A1M7HUR2</accession>
<dbReference type="EMBL" id="FRBL01000007">
    <property type="protein sequence ID" value="SHM31827.1"/>
    <property type="molecule type" value="Genomic_DNA"/>
</dbReference>
<dbReference type="RefSeq" id="WP_073084458.1">
    <property type="nucleotide sequence ID" value="NZ_FRBL01000007.1"/>
</dbReference>
<evidence type="ECO:0000259" key="2">
    <source>
        <dbReference type="PROSITE" id="PS50914"/>
    </source>
</evidence>
<dbReference type="Proteomes" id="UP000184420">
    <property type="component" value="Unassembled WGS sequence"/>
</dbReference>
<feature type="chain" id="PRO_5012658282" evidence="1">
    <location>
        <begin position="21"/>
        <end position="161"/>
    </location>
</feature>
<protein>
    <submittedName>
        <fullName evidence="3">BON domain-containing protein</fullName>
    </submittedName>
</protein>
<name>A0A1M7HUR2_9BACT</name>
<dbReference type="InterPro" id="IPR007055">
    <property type="entry name" value="BON_dom"/>
</dbReference>
<evidence type="ECO:0000313" key="4">
    <source>
        <dbReference type="Proteomes" id="UP000184420"/>
    </source>
</evidence>
<keyword evidence="4" id="KW-1185">Reference proteome</keyword>
<sequence>MKRKSLLVALIISMGVFMFACKPSDSKIQQAANEKLSAIPGISADVKNGVVTLSGEVSDEAARSAAEDALKDVKGVKSVDNKIMVKAPEPAPAPVVINPDDVLKRSLDSAYAAAGFSGISVTILDGVVTLEGTASKSDLQKIVRTAQESKPKKVVNNIKVK</sequence>
<feature type="domain" description="BON" evidence="2">
    <location>
        <begin position="18"/>
        <end position="87"/>
    </location>
</feature>
<evidence type="ECO:0000313" key="3">
    <source>
        <dbReference type="EMBL" id="SHM31827.1"/>
    </source>
</evidence>
<dbReference type="Gene3D" id="3.30.1340.30">
    <property type="match status" value="1"/>
</dbReference>
<dbReference type="STRING" id="1419482.SAMN05444266_107372"/>